<name>A0A6C0DZ43_9ZZZZ</name>
<dbReference type="AlphaFoldDB" id="A0A6C0DZ43"/>
<sequence>MQESDKTIPKIIFQTYHDKSKIPQKVYDNIKKYAPD</sequence>
<evidence type="ECO:0000313" key="1">
    <source>
        <dbReference type="EMBL" id="QHT21621.1"/>
    </source>
</evidence>
<proteinExistence type="predicted"/>
<protein>
    <submittedName>
        <fullName evidence="1">Uncharacterized protein</fullName>
    </submittedName>
</protein>
<organism evidence="1">
    <name type="scientific">viral metagenome</name>
    <dbReference type="NCBI Taxonomy" id="1070528"/>
    <lineage>
        <taxon>unclassified sequences</taxon>
        <taxon>metagenomes</taxon>
        <taxon>organismal metagenomes</taxon>
    </lineage>
</organism>
<dbReference type="EMBL" id="MN739695">
    <property type="protein sequence ID" value="QHT21621.1"/>
    <property type="molecule type" value="Genomic_DNA"/>
</dbReference>
<reference evidence="1" key="1">
    <citation type="journal article" date="2020" name="Nature">
        <title>Giant virus diversity and host interactions through global metagenomics.</title>
        <authorList>
            <person name="Schulz F."/>
            <person name="Roux S."/>
            <person name="Paez-Espino D."/>
            <person name="Jungbluth S."/>
            <person name="Walsh D.A."/>
            <person name="Denef V.J."/>
            <person name="McMahon K.D."/>
            <person name="Konstantinidis K.T."/>
            <person name="Eloe-Fadrosh E.A."/>
            <person name="Kyrpides N.C."/>
            <person name="Woyke T."/>
        </authorList>
    </citation>
    <scope>NUCLEOTIDE SEQUENCE</scope>
    <source>
        <strain evidence="1">GVMAG-M-3300023179-103</strain>
    </source>
</reference>
<accession>A0A6C0DZ43</accession>